<protein>
    <submittedName>
        <fullName evidence="1">Uncharacterized protein</fullName>
    </submittedName>
</protein>
<accession>A0A813KKL1</accession>
<name>A0A813KKL1_POLGL</name>
<evidence type="ECO:0000313" key="2">
    <source>
        <dbReference type="Proteomes" id="UP000626109"/>
    </source>
</evidence>
<dbReference type="AlphaFoldDB" id="A0A813KKL1"/>
<feature type="non-terminal residue" evidence="1">
    <location>
        <position position="1"/>
    </location>
</feature>
<organism evidence="1 2">
    <name type="scientific">Polarella glacialis</name>
    <name type="common">Dinoflagellate</name>
    <dbReference type="NCBI Taxonomy" id="89957"/>
    <lineage>
        <taxon>Eukaryota</taxon>
        <taxon>Sar</taxon>
        <taxon>Alveolata</taxon>
        <taxon>Dinophyceae</taxon>
        <taxon>Suessiales</taxon>
        <taxon>Suessiaceae</taxon>
        <taxon>Polarella</taxon>
    </lineage>
</organism>
<dbReference type="Proteomes" id="UP000626109">
    <property type="component" value="Unassembled WGS sequence"/>
</dbReference>
<reference evidence="1" key="1">
    <citation type="submission" date="2021-02" db="EMBL/GenBank/DDBJ databases">
        <authorList>
            <person name="Dougan E. K."/>
            <person name="Rhodes N."/>
            <person name="Thang M."/>
            <person name="Chan C."/>
        </authorList>
    </citation>
    <scope>NUCLEOTIDE SEQUENCE</scope>
</reference>
<feature type="non-terminal residue" evidence="1">
    <location>
        <position position="52"/>
    </location>
</feature>
<proteinExistence type="predicted"/>
<dbReference type="EMBL" id="CAJNNW010031913">
    <property type="protein sequence ID" value="CAE8709909.1"/>
    <property type="molecule type" value="Genomic_DNA"/>
</dbReference>
<comment type="caution">
    <text evidence="1">The sequence shown here is derived from an EMBL/GenBank/DDBJ whole genome shotgun (WGS) entry which is preliminary data.</text>
</comment>
<sequence>RYPWTPRYVLCPSSKSPPRAQLAAPGASLSVFAASVALSPKGAVVRAGLLVE</sequence>
<gene>
    <name evidence="1" type="ORF">PGLA2088_LOCUS35691</name>
</gene>
<evidence type="ECO:0000313" key="1">
    <source>
        <dbReference type="EMBL" id="CAE8709909.1"/>
    </source>
</evidence>